<name>A7EJ81_SCLS1</name>
<dbReference type="Proteomes" id="UP000001312">
    <property type="component" value="Unassembled WGS sequence"/>
</dbReference>
<reference evidence="3" key="1">
    <citation type="journal article" date="2011" name="PLoS Genet.">
        <title>Genomic analysis of the necrotrophic fungal pathogens Sclerotinia sclerotiorum and Botrytis cinerea.</title>
        <authorList>
            <person name="Amselem J."/>
            <person name="Cuomo C.A."/>
            <person name="van Kan J.A."/>
            <person name="Viaud M."/>
            <person name="Benito E.P."/>
            <person name="Couloux A."/>
            <person name="Coutinho P.M."/>
            <person name="de Vries R.P."/>
            <person name="Dyer P.S."/>
            <person name="Fillinger S."/>
            <person name="Fournier E."/>
            <person name="Gout L."/>
            <person name="Hahn M."/>
            <person name="Kohn L."/>
            <person name="Lapalu N."/>
            <person name="Plummer K.M."/>
            <person name="Pradier J.M."/>
            <person name="Quevillon E."/>
            <person name="Sharon A."/>
            <person name="Simon A."/>
            <person name="ten Have A."/>
            <person name="Tudzynski B."/>
            <person name="Tudzynski P."/>
            <person name="Wincker P."/>
            <person name="Andrew M."/>
            <person name="Anthouard V."/>
            <person name="Beever R.E."/>
            <person name="Beffa R."/>
            <person name="Benoit I."/>
            <person name="Bouzid O."/>
            <person name="Brault B."/>
            <person name="Chen Z."/>
            <person name="Choquer M."/>
            <person name="Collemare J."/>
            <person name="Cotton P."/>
            <person name="Danchin E.G."/>
            <person name="Da Silva C."/>
            <person name="Gautier A."/>
            <person name="Giraud C."/>
            <person name="Giraud T."/>
            <person name="Gonzalez C."/>
            <person name="Grossetete S."/>
            <person name="Guldener U."/>
            <person name="Henrissat B."/>
            <person name="Howlett B.J."/>
            <person name="Kodira C."/>
            <person name="Kretschmer M."/>
            <person name="Lappartient A."/>
            <person name="Leroch M."/>
            <person name="Levis C."/>
            <person name="Mauceli E."/>
            <person name="Neuveglise C."/>
            <person name="Oeser B."/>
            <person name="Pearson M."/>
            <person name="Poulain J."/>
            <person name="Poussereau N."/>
            <person name="Quesneville H."/>
            <person name="Rascle C."/>
            <person name="Schumacher J."/>
            <person name="Segurens B."/>
            <person name="Sexton A."/>
            <person name="Silva E."/>
            <person name="Sirven C."/>
            <person name="Soanes D.M."/>
            <person name="Talbot N.J."/>
            <person name="Templeton M."/>
            <person name="Yandava C."/>
            <person name="Yarden O."/>
            <person name="Zeng Q."/>
            <person name="Rollins J.A."/>
            <person name="Lebrun M.H."/>
            <person name="Dickman M."/>
        </authorList>
    </citation>
    <scope>NUCLEOTIDE SEQUENCE [LARGE SCALE GENOMIC DNA]</scope>
    <source>
        <strain evidence="3">ATCC 18683 / 1980 / Ss-1</strain>
    </source>
</reference>
<protein>
    <submittedName>
        <fullName evidence="2">Uncharacterized protein</fullName>
    </submittedName>
</protein>
<organism evidence="2 3">
    <name type="scientific">Sclerotinia sclerotiorum (strain ATCC 18683 / 1980 / Ss-1)</name>
    <name type="common">White mold</name>
    <name type="synonym">Whetzelinia sclerotiorum</name>
    <dbReference type="NCBI Taxonomy" id="665079"/>
    <lineage>
        <taxon>Eukaryota</taxon>
        <taxon>Fungi</taxon>
        <taxon>Dikarya</taxon>
        <taxon>Ascomycota</taxon>
        <taxon>Pezizomycotina</taxon>
        <taxon>Leotiomycetes</taxon>
        <taxon>Helotiales</taxon>
        <taxon>Sclerotiniaceae</taxon>
        <taxon>Sclerotinia</taxon>
    </lineage>
</organism>
<dbReference type="KEGG" id="ssl:SS1G_05374"/>
<dbReference type="RefSeq" id="XP_001593946.1">
    <property type="nucleotide sequence ID" value="XM_001593896.1"/>
</dbReference>
<sequence length="78" mass="8623">MSEVSDGIHGNDFNEGGEGNGFMFVILYAGGMDGCMYAVCMEIWRWRWSILASTEGIHMKVTDASASFLPSRGYFSKV</sequence>
<accession>A7EJ81</accession>
<evidence type="ECO:0000313" key="3">
    <source>
        <dbReference type="Proteomes" id="UP000001312"/>
    </source>
</evidence>
<feature type="transmembrane region" description="Helical" evidence="1">
    <location>
        <begin position="20"/>
        <end position="40"/>
    </location>
</feature>
<dbReference type="EMBL" id="CH476626">
    <property type="protein sequence ID" value="EDO02897.1"/>
    <property type="molecule type" value="Genomic_DNA"/>
</dbReference>
<gene>
    <name evidence="2" type="ORF">SS1G_05374</name>
</gene>
<dbReference type="GeneID" id="5489825"/>
<dbReference type="HOGENOM" id="CLU_2623481_0_0_1"/>
<dbReference type="AlphaFoldDB" id="A7EJ81"/>
<keyword evidence="1" id="KW-0472">Membrane</keyword>
<keyword evidence="1" id="KW-1133">Transmembrane helix</keyword>
<evidence type="ECO:0000256" key="1">
    <source>
        <dbReference type="SAM" id="Phobius"/>
    </source>
</evidence>
<keyword evidence="3" id="KW-1185">Reference proteome</keyword>
<proteinExistence type="predicted"/>
<evidence type="ECO:0000313" key="2">
    <source>
        <dbReference type="EMBL" id="EDO02897.1"/>
    </source>
</evidence>
<dbReference type="InParanoid" id="A7EJ81"/>
<keyword evidence="1" id="KW-0812">Transmembrane</keyword>